<dbReference type="GO" id="GO:0004813">
    <property type="term" value="F:alanine-tRNA ligase activity"/>
    <property type="evidence" value="ECO:0007669"/>
    <property type="project" value="TreeGrafter"/>
</dbReference>
<dbReference type="Pfam" id="PF07973">
    <property type="entry name" value="tRNA_SAD"/>
    <property type="match status" value="1"/>
</dbReference>
<feature type="domain" description="Threonyl/alanyl tRNA synthetase SAD" evidence="2">
    <location>
        <begin position="26"/>
        <end position="68"/>
    </location>
</feature>
<dbReference type="Gene3D" id="3.30.980.10">
    <property type="entry name" value="Threonyl-trna Synthetase, Chain A, domain 2"/>
    <property type="match status" value="1"/>
</dbReference>
<keyword evidence="1" id="KW-0175">Coiled coil</keyword>
<evidence type="ECO:0000313" key="4">
    <source>
        <dbReference type="Proteomes" id="UP000547674"/>
    </source>
</evidence>
<protein>
    <recommendedName>
        <fullName evidence="2">Threonyl/alanyl tRNA synthetase SAD domain-containing protein</fullName>
    </recommendedName>
</protein>
<dbReference type="GO" id="GO:0003676">
    <property type="term" value="F:nucleic acid binding"/>
    <property type="evidence" value="ECO:0007669"/>
    <property type="project" value="InterPro"/>
</dbReference>
<evidence type="ECO:0000256" key="1">
    <source>
        <dbReference type="SAM" id="Coils"/>
    </source>
</evidence>
<dbReference type="InterPro" id="IPR003156">
    <property type="entry name" value="DHHA1_dom"/>
</dbReference>
<comment type="caution">
    <text evidence="3">The sequence shown here is derived from an EMBL/GenBank/DDBJ whole genome shotgun (WGS) entry which is preliminary data.</text>
</comment>
<accession>A0A7Y2E8I0</accession>
<dbReference type="GO" id="GO:0002161">
    <property type="term" value="F:aminoacyl-tRNA deacylase activity"/>
    <property type="evidence" value="ECO:0007669"/>
    <property type="project" value="TreeGrafter"/>
</dbReference>
<dbReference type="InterPro" id="IPR018163">
    <property type="entry name" value="Thr/Ala-tRNA-synth_IIc_edit"/>
</dbReference>
<dbReference type="GO" id="GO:0005524">
    <property type="term" value="F:ATP binding"/>
    <property type="evidence" value="ECO:0007669"/>
    <property type="project" value="InterPro"/>
</dbReference>
<name>A0A7Y2E8I0_UNCEI</name>
<dbReference type="EMBL" id="JABDJR010000420">
    <property type="protein sequence ID" value="NNF07169.1"/>
    <property type="molecule type" value="Genomic_DNA"/>
</dbReference>
<feature type="non-terminal residue" evidence="3">
    <location>
        <position position="1"/>
    </location>
</feature>
<dbReference type="SMART" id="SM00863">
    <property type="entry name" value="tRNA_SAD"/>
    <property type="match status" value="1"/>
</dbReference>
<proteinExistence type="predicted"/>
<sequence length="238" mass="26599">VRQSWHKDVSELPESIRKSFEGEGDIRLISIGEFDVNPCCGTHCERSGQVGVIKVLKLEKNKNGTRVEFVCGRRALQDYRARHEELGRLARDLTTDALDVRNRVEALRGEHKETRARLEKADKELRQLLTQAWAEEARKESSSMLVKELDASRQSWMSPLASELLKRSPVPVLLFVADQENLRAVFGVSEASGLHAGKLMKPALEEVGGRGGGGPTLAQGMLPPEKRDALTEWLETHL</sequence>
<reference evidence="3 4" key="1">
    <citation type="submission" date="2020-03" db="EMBL/GenBank/DDBJ databases">
        <title>Metabolic flexibility allows generalist bacteria to become dominant in a frequently disturbed ecosystem.</title>
        <authorList>
            <person name="Chen Y.-J."/>
            <person name="Leung P.M."/>
            <person name="Bay S.K."/>
            <person name="Hugenholtz P."/>
            <person name="Kessler A.J."/>
            <person name="Shelley G."/>
            <person name="Waite D.W."/>
            <person name="Cook P.L."/>
            <person name="Greening C."/>
        </authorList>
    </citation>
    <scope>NUCLEOTIDE SEQUENCE [LARGE SCALE GENOMIC DNA]</scope>
    <source>
        <strain evidence="3">SS_bin_28</strain>
    </source>
</reference>
<dbReference type="GO" id="GO:0006419">
    <property type="term" value="P:alanyl-tRNA aminoacylation"/>
    <property type="evidence" value="ECO:0007669"/>
    <property type="project" value="TreeGrafter"/>
</dbReference>
<evidence type="ECO:0000313" key="3">
    <source>
        <dbReference type="EMBL" id="NNF07169.1"/>
    </source>
</evidence>
<dbReference type="Proteomes" id="UP000547674">
    <property type="component" value="Unassembled WGS sequence"/>
</dbReference>
<dbReference type="InterPro" id="IPR050058">
    <property type="entry name" value="Ala-tRNA_ligase"/>
</dbReference>
<evidence type="ECO:0000259" key="2">
    <source>
        <dbReference type="SMART" id="SM00863"/>
    </source>
</evidence>
<dbReference type="AlphaFoldDB" id="A0A7Y2E8I0"/>
<feature type="coiled-coil region" evidence="1">
    <location>
        <begin position="104"/>
        <end position="138"/>
    </location>
</feature>
<dbReference type="PANTHER" id="PTHR11777:SF9">
    <property type="entry name" value="ALANINE--TRNA LIGASE, CYTOPLASMIC"/>
    <property type="match status" value="1"/>
</dbReference>
<dbReference type="PANTHER" id="PTHR11777">
    <property type="entry name" value="ALANYL-TRNA SYNTHETASE"/>
    <property type="match status" value="1"/>
</dbReference>
<dbReference type="InterPro" id="IPR012947">
    <property type="entry name" value="tRNA_SAD"/>
</dbReference>
<gene>
    <name evidence="3" type="ORF">HKN21_10445</name>
</gene>
<organism evidence="3 4">
    <name type="scientific">Eiseniibacteriota bacterium</name>
    <dbReference type="NCBI Taxonomy" id="2212470"/>
    <lineage>
        <taxon>Bacteria</taxon>
        <taxon>Candidatus Eiseniibacteriota</taxon>
    </lineage>
</organism>
<dbReference type="Gene3D" id="3.10.310.40">
    <property type="match status" value="1"/>
</dbReference>
<dbReference type="Pfam" id="PF02272">
    <property type="entry name" value="DHHA1"/>
    <property type="match status" value="1"/>
</dbReference>
<dbReference type="SUPFAM" id="SSF55186">
    <property type="entry name" value="ThrRS/AlaRS common domain"/>
    <property type="match status" value="1"/>
</dbReference>